<name>M0M4P0_9EURY</name>
<protein>
    <recommendedName>
        <fullName evidence="5">Sec-independent protein translocase protein TatC</fullName>
    </recommendedName>
</protein>
<dbReference type="AlphaFoldDB" id="M0M4P0"/>
<dbReference type="PANTHER" id="PTHR30371:SF0">
    <property type="entry name" value="SEC-INDEPENDENT PROTEIN TRANSLOCASE PROTEIN TATC, CHLOROPLASTIC-RELATED"/>
    <property type="match status" value="1"/>
</dbReference>
<keyword evidence="2 5" id="KW-0812">Transmembrane</keyword>
<comment type="subcellular location">
    <subcellularLocation>
        <location evidence="5">Cell membrane</location>
        <topology evidence="5">Multi-pass membrane protein</topology>
    </subcellularLocation>
    <subcellularLocation>
        <location evidence="1">Membrane</location>
        <topology evidence="1">Multi-pass membrane protein</topology>
    </subcellularLocation>
</comment>
<gene>
    <name evidence="5" type="primary">tatC</name>
    <name evidence="7" type="ORF">C447_03271</name>
</gene>
<proteinExistence type="inferred from homology"/>
<dbReference type="EMBL" id="AOMB01000009">
    <property type="protein sequence ID" value="EMA40782.1"/>
    <property type="molecule type" value="Genomic_DNA"/>
</dbReference>
<dbReference type="GO" id="GO:0033281">
    <property type="term" value="C:TAT protein transport complex"/>
    <property type="evidence" value="ECO:0007669"/>
    <property type="project" value="UniProtKB-UniRule"/>
</dbReference>
<keyword evidence="5" id="KW-0811">Translocation</keyword>
<dbReference type="PRINTS" id="PR01840">
    <property type="entry name" value="TATCFAMILY"/>
</dbReference>
<evidence type="ECO:0000313" key="7">
    <source>
        <dbReference type="EMBL" id="EMA40782.1"/>
    </source>
</evidence>
<evidence type="ECO:0000256" key="4">
    <source>
        <dbReference type="ARBA" id="ARBA00023136"/>
    </source>
</evidence>
<evidence type="ECO:0000313" key="8">
    <source>
        <dbReference type="Proteomes" id="UP000011566"/>
    </source>
</evidence>
<evidence type="ECO:0000256" key="2">
    <source>
        <dbReference type="ARBA" id="ARBA00022692"/>
    </source>
</evidence>
<feature type="transmembrane region" description="Helical" evidence="5">
    <location>
        <begin position="333"/>
        <end position="358"/>
    </location>
</feature>
<dbReference type="InterPro" id="IPR002033">
    <property type="entry name" value="TatC"/>
</dbReference>
<evidence type="ECO:0000256" key="6">
    <source>
        <dbReference type="SAM" id="MobiDB-lite"/>
    </source>
</evidence>
<keyword evidence="4 5" id="KW-0472">Membrane</keyword>
<feature type="transmembrane region" description="Helical" evidence="5">
    <location>
        <begin position="34"/>
        <end position="54"/>
    </location>
</feature>
<dbReference type="Pfam" id="PF00902">
    <property type="entry name" value="TatC"/>
    <property type="match status" value="2"/>
</dbReference>
<comment type="subunit">
    <text evidence="5">Forms a complex with TatA.</text>
</comment>
<organism evidence="7 8">
    <name type="scientific">Halococcus hamelinensis 100A6</name>
    <dbReference type="NCBI Taxonomy" id="1132509"/>
    <lineage>
        <taxon>Archaea</taxon>
        <taxon>Methanobacteriati</taxon>
        <taxon>Methanobacteriota</taxon>
        <taxon>Stenosarchaea group</taxon>
        <taxon>Halobacteria</taxon>
        <taxon>Halobacteriales</taxon>
        <taxon>Halococcaceae</taxon>
        <taxon>Halococcus</taxon>
    </lineage>
</organism>
<comment type="caution">
    <text evidence="7">The sequence shown here is derived from an EMBL/GenBank/DDBJ whole genome shotgun (WGS) entry which is preliminary data.</text>
</comment>
<comment type="similarity">
    <text evidence="5">Belongs to the TatC family.</text>
</comment>
<keyword evidence="5" id="KW-1003">Cell membrane</keyword>
<feature type="region of interest" description="Disordered" evidence="6">
    <location>
        <begin position="431"/>
        <end position="461"/>
    </location>
</feature>
<dbReference type="GO" id="GO:0065002">
    <property type="term" value="P:intracellular protein transmembrane transport"/>
    <property type="evidence" value="ECO:0007669"/>
    <property type="project" value="TreeGrafter"/>
</dbReference>
<keyword evidence="5" id="KW-0813">Transport</keyword>
<feature type="transmembrane region" description="Helical" evidence="5">
    <location>
        <begin position="171"/>
        <end position="193"/>
    </location>
</feature>
<feature type="transmembrane region" description="Helical" evidence="5">
    <location>
        <begin position="594"/>
        <end position="622"/>
    </location>
</feature>
<dbReference type="RefSeq" id="WP_007690855.1">
    <property type="nucleotide sequence ID" value="NZ_AOMB01000009.1"/>
</dbReference>
<evidence type="ECO:0000256" key="3">
    <source>
        <dbReference type="ARBA" id="ARBA00022989"/>
    </source>
</evidence>
<feature type="transmembrane region" description="Helical" evidence="5">
    <location>
        <begin position="642"/>
        <end position="668"/>
    </location>
</feature>
<keyword evidence="8" id="KW-1185">Reference proteome</keyword>
<sequence>MSGAVDEDVRRSVARGRETLGAMLSAAQTHLQKVAIVFLIGFLGSFYALWLYVWDRLKTDLFAPLPPRIARQTSVNAITPFDVPLLQAKIALVVGGVVALPVLLYYSRDALDERGYWPHVSAGWKVGVILLASALLFVVGVAYGYFVFFPLMFEFLATNAVNVGFEPHYSIVYWAQFILLLSASFGIAAQLPLAMTGLSLTGVVPYETFRDKWKYAIVGAFAFGALFSPPDPFTQVLWAVPIIVLYALSLGFTRIIVTFQRGGRAVSVRDVARERWRPVLGVPVVATGLVAGAIALGAGGYINQLLFRTPYFSSSDPLFVYIGPLFGLPRDAAIALVGLALFLFVLAVTLGVVTYRAVAVAAESAPGRPGAPAAIDVAELDEAGVRAAPPEVFTAMSEQEATAQASMAMSDGDPNKAQAVLDRFDAANAADGDDRLDAEEGTGEPGAAGEPADETNDFSDRLTRTTTGVVDAFTAEETTEDDIGGYYYDITFVLNSLRSRAFLILGLFMAVLAGTFIWLSQGGIGGIRADFLSRLPATVRPEQVGVVELHPVEALVFEIKLSTLFAAIVVLPLVLYYAWPALRERGLAGGDRRVLFLWGGALLASLVGGIAAGYTVIAPSVISWLTADVVGANMVVAYRISAAGWLVFFTTAGIGLLAMIPVTMLLFHRAGLVPYRGMRNRWREVTVGVFAFTAYASPRGVFMMFILGIPVMACYGLGLALLWIYTLGGRRTAQRRDQRESAD</sequence>
<dbReference type="OrthoDB" id="15305at2157"/>
<feature type="transmembrane region" description="Helical" evidence="5">
    <location>
        <begin position="278"/>
        <end position="302"/>
    </location>
</feature>
<keyword evidence="3 5" id="KW-1133">Transmembrane helix</keyword>
<dbReference type="PANTHER" id="PTHR30371">
    <property type="entry name" value="SEC-INDEPENDENT PROTEIN TRANSLOCASE PROTEIN TATC"/>
    <property type="match status" value="1"/>
</dbReference>
<comment type="caution">
    <text evidence="5">Lacks conserved residue(s) required for the propagation of feature annotation.</text>
</comment>
<evidence type="ECO:0000256" key="1">
    <source>
        <dbReference type="ARBA" id="ARBA00004141"/>
    </source>
</evidence>
<dbReference type="eggNOG" id="arCOG04736">
    <property type="taxonomic scope" value="Archaea"/>
</dbReference>
<feature type="transmembrane region" description="Helical" evidence="5">
    <location>
        <begin position="236"/>
        <end position="257"/>
    </location>
</feature>
<accession>M0M4P0</accession>
<feature type="transmembrane region" description="Helical" evidence="5">
    <location>
        <begin position="213"/>
        <end position="230"/>
    </location>
</feature>
<dbReference type="GO" id="GO:0043953">
    <property type="term" value="P:protein transport by the Tat complex"/>
    <property type="evidence" value="ECO:0007669"/>
    <property type="project" value="UniProtKB-UniRule"/>
</dbReference>
<dbReference type="Proteomes" id="UP000011566">
    <property type="component" value="Unassembled WGS sequence"/>
</dbReference>
<dbReference type="HAMAP" id="MF_00902">
    <property type="entry name" value="TatC"/>
    <property type="match status" value="1"/>
</dbReference>
<feature type="transmembrane region" description="Helical" evidence="5">
    <location>
        <begin position="561"/>
        <end position="582"/>
    </location>
</feature>
<feature type="transmembrane region" description="Helical" evidence="5">
    <location>
        <begin position="501"/>
        <end position="519"/>
    </location>
</feature>
<keyword evidence="5" id="KW-0653">Protein transport</keyword>
<dbReference type="PATRIC" id="fig|1132509.6.peg.772"/>
<reference evidence="7 8" key="1">
    <citation type="journal article" date="2014" name="PLoS Genet.">
        <title>Phylogenetically driven sequencing of extremely halophilic archaea reveals strategies for static and dynamic osmo-response.</title>
        <authorList>
            <person name="Becker E.A."/>
            <person name="Seitzer P.M."/>
            <person name="Tritt A."/>
            <person name="Larsen D."/>
            <person name="Krusor M."/>
            <person name="Yao A.I."/>
            <person name="Wu D."/>
            <person name="Madern D."/>
            <person name="Eisen J.A."/>
            <person name="Darling A.E."/>
            <person name="Facciotti M.T."/>
        </authorList>
    </citation>
    <scope>NUCLEOTIDE SEQUENCE [LARGE SCALE GENOMIC DNA]</scope>
    <source>
        <strain evidence="7 8">100A6</strain>
    </source>
</reference>
<dbReference type="GO" id="GO:0009977">
    <property type="term" value="F:proton motive force dependent protein transmembrane transporter activity"/>
    <property type="evidence" value="ECO:0007669"/>
    <property type="project" value="TreeGrafter"/>
</dbReference>
<feature type="transmembrane region" description="Helical" evidence="5">
    <location>
        <begin position="702"/>
        <end position="726"/>
    </location>
</feature>
<evidence type="ECO:0000256" key="5">
    <source>
        <dbReference type="HAMAP-Rule" id="MF_00902"/>
    </source>
</evidence>
<feature type="transmembrane region" description="Helical" evidence="5">
    <location>
        <begin position="90"/>
        <end position="107"/>
    </location>
</feature>
<comment type="function">
    <text evidence="5">Part of the twin-arginine translocation (Tat) system that transports large folded proteins containing a characteristic twin-arginine motif in their signal peptide across membranes.</text>
</comment>
<feature type="transmembrane region" description="Helical" evidence="5">
    <location>
        <begin position="128"/>
        <end position="151"/>
    </location>
</feature>